<dbReference type="InterPro" id="IPR027417">
    <property type="entry name" value="P-loop_NTPase"/>
</dbReference>
<dbReference type="PROSITE" id="PS50893">
    <property type="entry name" value="ABC_TRANSPORTER_2"/>
    <property type="match status" value="1"/>
</dbReference>
<dbReference type="GO" id="GO:0005524">
    <property type="term" value="F:ATP binding"/>
    <property type="evidence" value="ECO:0007669"/>
    <property type="project" value="UniProtKB-KW"/>
</dbReference>
<keyword evidence="4 7" id="KW-0067">ATP-binding</keyword>
<protein>
    <submittedName>
        <fullName evidence="7">Putative branched-chain amino acid ABC transport system ATP-binding protein</fullName>
    </submittedName>
</protein>
<keyword evidence="3" id="KW-0547">Nucleotide-binding</keyword>
<evidence type="ECO:0000259" key="6">
    <source>
        <dbReference type="PROSITE" id="PS50893"/>
    </source>
</evidence>
<evidence type="ECO:0000313" key="8">
    <source>
        <dbReference type="Proteomes" id="UP000002931"/>
    </source>
</evidence>
<keyword evidence="2" id="KW-0813">Transport</keyword>
<dbReference type="GO" id="GO:0016887">
    <property type="term" value="F:ATP hydrolysis activity"/>
    <property type="evidence" value="ECO:0007669"/>
    <property type="project" value="InterPro"/>
</dbReference>
<dbReference type="SMART" id="SM00382">
    <property type="entry name" value="AAA"/>
    <property type="match status" value="1"/>
</dbReference>
<dbReference type="HOGENOM" id="CLU_000604_1_2_5"/>
<keyword evidence="5" id="KW-0029">Amino-acid transport</keyword>
<dbReference type="InterPro" id="IPR003439">
    <property type="entry name" value="ABC_transporter-like_ATP-bd"/>
</dbReference>
<dbReference type="Pfam" id="PF00005">
    <property type="entry name" value="ABC_tran"/>
    <property type="match status" value="1"/>
</dbReference>
<organism evidence="7 8">
    <name type="scientific">Maritimibacter alkaliphilus HTCC2654</name>
    <dbReference type="NCBI Taxonomy" id="314271"/>
    <lineage>
        <taxon>Bacteria</taxon>
        <taxon>Pseudomonadati</taxon>
        <taxon>Pseudomonadota</taxon>
        <taxon>Alphaproteobacteria</taxon>
        <taxon>Rhodobacterales</taxon>
        <taxon>Roseobacteraceae</taxon>
        <taxon>Maritimibacter</taxon>
    </lineage>
</organism>
<dbReference type="InterPro" id="IPR052156">
    <property type="entry name" value="BCAA_Transport_ATP-bd_LivF"/>
</dbReference>
<dbReference type="GO" id="GO:0015807">
    <property type="term" value="P:L-amino acid transport"/>
    <property type="evidence" value="ECO:0007669"/>
    <property type="project" value="TreeGrafter"/>
</dbReference>
<dbReference type="OrthoDB" id="9806149at2"/>
<comment type="caution">
    <text evidence="7">The sequence shown here is derived from an EMBL/GenBank/DDBJ whole genome shotgun (WGS) entry which is preliminary data.</text>
</comment>
<sequence length="231" mass="24874">MLEVRNLTGGWGPTVVVQDLSLDLAKGETLAIIGRNGVGKSTLLELLSGRARRLSGSVRLGDTDLAAAKLHRRVAHGIGHVPQEREVFKSLTVDEHLLISRRPGVWTRDKVLDLFPGLAARIGSLGGQLSGGEQQMLAIARALVGNPQVLLMDEPSEGLAPVVIEQLVGAMRALTVDKSLGILLVEQRIDIARDLADRFVVMDRGAIVHRGQIEELDRTENLAELVGLTDA</sequence>
<dbReference type="STRING" id="314271.RB2654_19403"/>
<reference evidence="7 8" key="1">
    <citation type="journal article" date="2010" name="J. Bacteriol.">
        <title>Genome sequences of Pelagibaca bermudensis HTCC2601T and Maritimibacter alkaliphilus HTCC2654T, the type strains of two marine Roseobacter genera.</title>
        <authorList>
            <person name="Thrash J.C."/>
            <person name="Cho J.C."/>
            <person name="Ferriera S."/>
            <person name="Johnson J."/>
            <person name="Vergin K.L."/>
            <person name="Giovannoni S.J."/>
        </authorList>
    </citation>
    <scope>NUCLEOTIDE SEQUENCE [LARGE SCALE GENOMIC DNA]</scope>
    <source>
        <strain evidence="7 8">HTCC2654</strain>
    </source>
</reference>
<dbReference type="SUPFAM" id="SSF52540">
    <property type="entry name" value="P-loop containing nucleoside triphosphate hydrolases"/>
    <property type="match status" value="1"/>
</dbReference>
<dbReference type="GO" id="GO:0015658">
    <property type="term" value="F:branched-chain amino acid transmembrane transporter activity"/>
    <property type="evidence" value="ECO:0007669"/>
    <property type="project" value="TreeGrafter"/>
</dbReference>
<name>A3VA41_9RHOB</name>
<dbReference type="PROSITE" id="PS00211">
    <property type="entry name" value="ABC_TRANSPORTER_1"/>
    <property type="match status" value="1"/>
</dbReference>
<evidence type="ECO:0000256" key="2">
    <source>
        <dbReference type="ARBA" id="ARBA00022448"/>
    </source>
</evidence>
<dbReference type="PANTHER" id="PTHR43820">
    <property type="entry name" value="HIGH-AFFINITY BRANCHED-CHAIN AMINO ACID TRANSPORT ATP-BINDING PROTEIN LIVF"/>
    <property type="match status" value="1"/>
</dbReference>
<evidence type="ECO:0000256" key="3">
    <source>
        <dbReference type="ARBA" id="ARBA00022741"/>
    </source>
</evidence>
<dbReference type="RefSeq" id="WP_008334651.1">
    <property type="nucleotide sequence ID" value="NZ_CH902578.1"/>
</dbReference>
<proteinExistence type="inferred from homology"/>
<feature type="domain" description="ABC transporter" evidence="6">
    <location>
        <begin position="2"/>
        <end position="229"/>
    </location>
</feature>
<accession>A3VA41</accession>
<evidence type="ECO:0000256" key="5">
    <source>
        <dbReference type="ARBA" id="ARBA00022970"/>
    </source>
</evidence>
<evidence type="ECO:0000256" key="4">
    <source>
        <dbReference type="ARBA" id="ARBA00022840"/>
    </source>
</evidence>
<gene>
    <name evidence="7" type="ORF">RB2654_19403</name>
</gene>
<dbReference type="InterPro" id="IPR017871">
    <property type="entry name" value="ABC_transporter-like_CS"/>
</dbReference>
<evidence type="ECO:0000313" key="7">
    <source>
        <dbReference type="EMBL" id="EAQ14782.1"/>
    </source>
</evidence>
<dbReference type="PANTHER" id="PTHR43820:SF2">
    <property type="entry name" value="ABC TRANSPORTER ATP-BINDING PROTEIN"/>
    <property type="match status" value="1"/>
</dbReference>
<dbReference type="AlphaFoldDB" id="A3VA41"/>
<dbReference type="InterPro" id="IPR003593">
    <property type="entry name" value="AAA+_ATPase"/>
</dbReference>
<dbReference type="eggNOG" id="COG0410">
    <property type="taxonomic scope" value="Bacteria"/>
</dbReference>
<dbReference type="EMBL" id="AAMT01000001">
    <property type="protein sequence ID" value="EAQ14782.1"/>
    <property type="molecule type" value="Genomic_DNA"/>
</dbReference>
<keyword evidence="8" id="KW-1185">Reference proteome</keyword>
<dbReference type="Gene3D" id="3.40.50.300">
    <property type="entry name" value="P-loop containing nucleotide triphosphate hydrolases"/>
    <property type="match status" value="1"/>
</dbReference>
<dbReference type="Proteomes" id="UP000002931">
    <property type="component" value="Unassembled WGS sequence"/>
</dbReference>
<comment type="similarity">
    <text evidence="1">Belongs to the ABC transporter superfamily.</text>
</comment>
<evidence type="ECO:0000256" key="1">
    <source>
        <dbReference type="ARBA" id="ARBA00005417"/>
    </source>
</evidence>